<organism evidence="4 5">
    <name type="scientific">Peptococcus niger</name>
    <dbReference type="NCBI Taxonomy" id="2741"/>
    <lineage>
        <taxon>Bacteria</taxon>
        <taxon>Bacillati</taxon>
        <taxon>Bacillota</taxon>
        <taxon>Clostridia</taxon>
        <taxon>Eubacteriales</taxon>
        <taxon>Peptococcaceae</taxon>
        <taxon>Peptococcus</taxon>
    </lineage>
</organism>
<dbReference type="Proteomes" id="UP000198995">
    <property type="component" value="Unassembled WGS sequence"/>
</dbReference>
<gene>
    <name evidence="4" type="ORF">SAMN04489866_10185</name>
</gene>
<accession>A0A1G6RPG1</accession>
<dbReference type="OrthoDB" id="28713at2"/>
<proteinExistence type="predicted"/>
<dbReference type="RefSeq" id="WP_091790786.1">
    <property type="nucleotide sequence ID" value="NZ_FNAF01000001.1"/>
</dbReference>
<keyword evidence="2" id="KW-1133">Transmembrane helix</keyword>
<keyword evidence="2" id="KW-0472">Membrane</keyword>
<dbReference type="InterPro" id="IPR016024">
    <property type="entry name" value="ARM-type_fold"/>
</dbReference>
<feature type="transmembrane region" description="Helical" evidence="2">
    <location>
        <begin position="710"/>
        <end position="730"/>
    </location>
</feature>
<evidence type="ECO:0000256" key="2">
    <source>
        <dbReference type="SAM" id="Phobius"/>
    </source>
</evidence>
<sequence length="1441" mass="148496">MASDGRVVIDSVLNSDGVKQGVADIKNQLQNIKQTGSNMSQGLANAAATGLTVMGAAATAFGAYSLKAGIEFDSAFAGVAKTVDATDSELAKLRTGIINMSKEMPQSATEIAQVAEAAGQLGISTPHILDFTKTMVMLGESTNMSSDQAAVSLARLANITGMSEENYSRLGSSIVALGNNMATTESEIVDMSLRLAGTGKQVGLTEAEIVGLSAAMSSVGINAEAGGSAMSRTMQKINTAVLSGSDKVKGFAQVAGMSAEEFSAAWKERPSQAIAAFVKGLDKVKKSGGDVASTLKDLGLNSMQEVDTLMRLAGASDEVTKALDISKKAWEENQALQEEYGKRLLTVQSQLDILKNKVTALGIAMFDSLRPAIMAGIKILQLFVAALSHLPAPLLAAGTAVMALVGSVPALVTSLRLLGITTMTNAQAMVILRGVLMGVGRAMLGFIASPAGIALIAIAALAKGVAFLHAHWQNLSAVLAAAGAHFPVLGSAAQQLSSIFGGLGTAVTALKEKMADIFGPVAPAFQAALQSASAFGAALKALFAGIMSPDTINADALVNGVVQSFQQLIPALGNLRGTLITAGSQLVASLGEAISTAGPQIAATATNLITQLTTALSTAAPAMLGAAATILMGLAQGITAAAPQLASTAVTIITGLVQGFVTAAPALITAATTLITGLIQGLTTAAPALIGGAVAIIEALVNGITTALPMLIPLAVEVVTTLLTALIGAAPQLIEAGVQLLTALIDGLTQALPLIIAAAIQLVMALLQAIISNAPQLLAAGVQLITALISGVLSLLGALVGAAGSLIGAALGAILGFLGRMLSAGVQLIGQLISGIASRASQVAAKVRSAVSNAVSAARSFVGHFAGIGRAMIQGLINGIMNMAHAVASAARSVVEGAVNAAKSALKSHSPSRVFMDIGRWTGEGFVIGIDGQKKKVAKAGGNMAGAMIGATRKALGISGPSKVGVEMGANVGRSMATGMASVEKETAEDIAKTTARITDRVLAQQVQNNNRLAAEVGRIGGSVQKITEEIGKQTIAAQQKFHDAVAKTRENLAKEEQRITDTYEKEFQTRADRLAGWVKTFDEVPKRAEVTGTELLKNLKAQNMAFEDWQEDMAAITGRGIEEGLLKELQQAGPKAAGEIKALASMTEDAWAEYQAEWVKKQSLAKVQSYIDTSGARSKMEADLRAAQQKAQEEMDGHVQEYVKALDTTQQEALKKLGQISVQGIDLGADFVNKVIEGIRTRTPIMTKTVDDVAGAMKRLGIQQLKPPVVQALDASLVEAGAKEPEFKTIGQQMMQGMVRGVKDGKSSLVSAMVSSVLAAIGAAKGELGIASPSKVMRDEVGKWLPAGMAEGMLRGSGTVKEAAERMASQAVSGIKNLSMPTAHPALAGGYAGSVDKSRHYTSKVTVENINTSETAKSIAKLDEEMAWLQRQRERGLGRR</sequence>
<dbReference type="STRING" id="2741.SAMN04489866_10185"/>
<name>A0A1G6RPG1_PEPNI</name>
<keyword evidence="1" id="KW-1188">Viral release from host cell</keyword>
<feature type="transmembrane region" description="Helical" evidence="2">
    <location>
        <begin position="682"/>
        <end position="704"/>
    </location>
</feature>
<dbReference type="PANTHER" id="PTHR37813:SF1">
    <property type="entry name" value="FELS-2 PROPHAGE PROTEIN"/>
    <property type="match status" value="1"/>
</dbReference>
<dbReference type="PANTHER" id="PTHR37813">
    <property type="entry name" value="FELS-2 PROPHAGE PROTEIN"/>
    <property type="match status" value="1"/>
</dbReference>
<dbReference type="SUPFAM" id="SSF48371">
    <property type="entry name" value="ARM repeat"/>
    <property type="match status" value="1"/>
</dbReference>
<evidence type="ECO:0000256" key="1">
    <source>
        <dbReference type="ARBA" id="ARBA00022612"/>
    </source>
</evidence>
<dbReference type="NCBIfam" id="TIGR01760">
    <property type="entry name" value="tape_meas_TP901"/>
    <property type="match status" value="1"/>
</dbReference>
<keyword evidence="5" id="KW-1185">Reference proteome</keyword>
<dbReference type="EMBL" id="FNAF01000001">
    <property type="protein sequence ID" value="SDD06580.1"/>
    <property type="molecule type" value="Genomic_DNA"/>
</dbReference>
<evidence type="ECO:0000313" key="5">
    <source>
        <dbReference type="Proteomes" id="UP000198995"/>
    </source>
</evidence>
<feature type="transmembrane region" description="Helical" evidence="2">
    <location>
        <begin position="442"/>
        <end position="462"/>
    </location>
</feature>
<feature type="transmembrane region" description="Helical" evidence="2">
    <location>
        <begin position="751"/>
        <end position="771"/>
    </location>
</feature>
<protein>
    <submittedName>
        <fullName evidence="4">Phage tail tape measure protein, TP901 family, core region</fullName>
    </submittedName>
</protein>
<feature type="domain" description="Phage tail tape measure protein" evidence="3">
    <location>
        <begin position="97"/>
        <end position="286"/>
    </location>
</feature>
<evidence type="ECO:0000313" key="4">
    <source>
        <dbReference type="EMBL" id="SDD06580.1"/>
    </source>
</evidence>
<evidence type="ECO:0000259" key="3">
    <source>
        <dbReference type="Pfam" id="PF10145"/>
    </source>
</evidence>
<keyword evidence="2" id="KW-0812">Transmembrane</keyword>
<reference evidence="4 5" key="1">
    <citation type="submission" date="2016-10" db="EMBL/GenBank/DDBJ databases">
        <authorList>
            <person name="de Groot N.N."/>
        </authorList>
    </citation>
    <scope>NUCLEOTIDE SEQUENCE [LARGE SCALE GENOMIC DNA]</scope>
    <source>
        <strain evidence="4 5">DSM 20475</strain>
    </source>
</reference>
<feature type="transmembrane region" description="Helical" evidence="2">
    <location>
        <begin position="622"/>
        <end position="642"/>
    </location>
</feature>
<feature type="transmembrane region" description="Helical" evidence="2">
    <location>
        <begin position="648"/>
        <end position="670"/>
    </location>
</feature>
<dbReference type="InterPro" id="IPR010090">
    <property type="entry name" value="Phage_tape_meas"/>
</dbReference>
<dbReference type="Pfam" id="PF10145">
    <property type="entry name" value="PhageMin_Tail"/>
    <property type="match status" value="1"/>
</dbReference>